<comment type="caution">
    <text evidence="1">The sequence shown here is derived from an EMBL/GenBank/DDBJ whole genome shotgun (WGS) entry which is preliminary data.</text>
</comment>
<reference evidence="2" key="1">
    <citation type="submission" date="2008-04" db="EMBL/GenBank/DDBJ databases">
        <title>Draft genome sequence of Providencia stuartii (ATCC 25827).</title>
        <authorList>
            <person name="Sudarsanam P."/>
            <person name="Ley R."/>
            <person name="Guruge J."/>
            <person name="Turnbaugh P.J."/>
            <person name="Mahowald M."/>
            <person name="Liep D."/>
            <person name="Gordon J."/>
        </authorList>
    </citation>
    <scope>NUCLEOTIDE SEQUENCE [LARGE SCALE GENOMIC DNA]</scope>
    <source>
        <strain evidence="2">ATCC 25827</strain>
    </source>
</reference>
<dbReference type="EMBL" id="ABJD02000101">
    <property type="protein sequence ID" value="EDU60114.1"/>
    <property type="molecule type" value="Genomic_DNA"/>
</dbReference>
<accession>A0AA86Z0G5</accession>
<sequence length="54" mass="6531">MMSLWLLLNQKKYLTLKILLKTVSFILLLQMTMKIQYNINVRMIKVMNKSNEQK</sequence>
<organism evidence="1 2">
    <name type="scientific">Providencia stuartii ATCC 25827</name>
    <dbReference type="NCBI Taxonomy" id="471874"/>
    <lineage>
        <taxon>Bacteria</taxon>
        <taxon>Pseudomonadati</taxon>
        <taxon>Pseudomonadota</taxon>
        <taxon>Gammaproteobacteria</taxon>
        <taxon>Enterobacterales</taxon>
        <taxon>Morganellaceae</taxon>
        <taxon>Providencia</taxon>
    </lineage>
</organism>
<proteinExistence type="predicted"/>
<evidence type="ECO:0000313" key="2">
    <source>
        <dbReference type="Proteomes" id="UP000004506"/>
    </source>
</evidence>
<gene>
    <name evidence="1" type="ORF">PROSTU_03319</name>
</gene>
<reference evidence="1 2" key="3">
    <citation type="submission" date="2008-05" db="EMBL/GenBank/DDBJ databases">
        <authorList>
            <person name="Fulton L."/>
            <person name="Clifton S."/>
            <person name="Fulton B."/>
            <person name="Xu J."/>
            <person name="Minx P."/>
            <person name="Pepin K.H."/>
            <person name="Johnson M."/>
            <person name="Thiruvilangam P."/>
            <person name="Bhonagiri V."/>
            <person name="Nash W.E."/>
            <person name="Mardis E.R."/>
            <person name="Wilson R.K."/>
        </authorList>
    </citation>
    <scope>NUCLEOTIDE SEQUENCE [LARGE SCALE GENOMIC DNA]</scope>
    <source>
        <strain evidence="1 2">ATCC 25827</strain>
    </source>
</reference>
<protein>
    <submittedName>
        <fullName evidence="1">Uncharacterized protein</fullName>
    </submittedName>
</protein>
<dbReference type="Proteomes" id="UP000004506">
    <property type="component" value="Unassembled WGS sequence"/>
</dbReference>
<evidence type="ECO:0000313" key="1">
    <source>
        <dbReference type="EMBL" id="EDU60114.1"/>
    </source>
</evidence>
<name>A0AA86Z0G5_PROST</name>
<dbReference type="AlphaFoldDB" id="A0AA86Z0G5"/>
<reference evidence="2" key="2">
    <citation type="submission" date="2008-04" db="EMBL/GenBank/DDBJ databases">
        <title>Draft genome sequence of Providencia stuartii(ATCC 25827).</title>
        <authorList>
            <person name="Sudarsanam P."/>
            <person name="Ley R."/>
            <person name="Guruge J."/>
            <person name="Turnbaugh P.J."/>
            <person name="Mahowald M."/>
            <person name="Liep D."/>
            <person name="Gordon J."/>
        </authorList>
    </citation>
    <scope>NUCLEOTIDE SEQUENCE [LARGE SCALE GENOMIC DNA]</scope>
    <source>
        <strain evidence="2">ATCC 25827</strain>
    </source>
</reference>